<dbReference type="GeneID" id="413265"/>
<keyword evidence="12" id="KW-0687">Ribonucleoprotein</keyword>
<evidence type="ECO:0000256" key="13">
    <source>
        <dbReference type="ARBA" id="ARBA00023303"/>
    </source>
</evidence>
<evidence type="ECO:0000256" key="1">
    <source>
        <dbReference type="ARBA" id="ARBA00004141"/>
    </source>
</evidence>
<feature type="repeat" description="ANK" evidence="14">
    <location>
        <begin position="1394"/>
        <end position="1428"/>
    </location>
</feature>
<dbReference type="GO" id="GO:1990904">
    <property type="term" value="C:ribonucleoprotein complex"/>
    <property type="evidence" value="ECO:0007669"/>
    <property type="project" value="UniProtKB-KW"/>
</dbReference>
<dbReference type="InterPro" id="IPR014721">
    <property type="entry name" value="Ribsml_uS5_D2-typ_fold_subgr"/>
</dbReference>
<accession>A0A8B8GVI4</accession>
<proteinExistence type="predicted"/>
<dbReference type="GO" id="GO:0003735">
    <property type="term" value="F:structural constituent of ribosome"/>
    <property type="evidence" value="ECO:0007669"/>
    <property type="project" value="InterPro"/>
</dbReference>
<dbReference type="RefSeq" id="XP_026294939.1">
    <property type="nucleotide sequence ID" value="XM_026439154.1"/>
</dbReference>
<dbReference type="InterPro" id="IPR002110">
    <property type="entry name" value="Ankyrin_rpt"/>
</dbReference>
<feature type="repeat" description="ANK" evidence="14">
    <location>
        <begin position="1429"/>
        <end position="1461"/>
    </location>
</feature>
<evidence type="ECO:0000256" key="12">
    <source>
        <dbReference type="ARBA" id="ARBA00023274"/>
    </source>
</evidence>
<feature type="repeat" description="ANK" evidence="14">
    <location>
        <begin position="392"/>
        <end position="424"/>
    </location>
</feature>
<keyword evidence="8 14" id="KW-0040">ANK repeat</keyword>
<feature type="transmembrane region" description="Helical" evidence="16">
    <location>
        <begin position="1711"/>
        <end position="1731"/>
    </location>
</feature>
<feature type="repeat" description="ANK" evidence="14">
    <location>
        <begin position="357"/>
        <end position="391"/>
    </location>
</feature>
<feature type="transmembrane region" description="Helical" evidence="16">
    <location>
        <begin position="755"/>
        <end position="777"/>
    </location>
</feature>
<feature type="repeat" description="ANK" evidence="14">
    <location>
        <begin position="257"/>
        <end position="289"/>
    </location>
</feature>
<evidence type="ECO:0000256" key="6">
    <source>
        <dbReference type="ARBA" id="ARBA00022980"/>
    </source>
</evidence>
<feature type="repeat" description="ANK" evidence="14">
    <location>
        <begin position="1360"/>
        <end position="1393"/>
    </location>
</feature>
<dbReference type="PANTHER" id="PTHR47143">
    <property type="entry name" value="TRANSIENT RECEPTOR POTENTIAL CATION CHANNEL PROTEIN PAINLESS"/>
    <property type="match status" value="1"/>
</dbReference>
<reference evidence="20" key="2">
    <citation type="submission" date="2025-04" db="UniProtKB">
        <authorList>
            <consortium name="RefSeq"/>
        </authorList>
    </citation>
    <scope>IDENTIFICATION</scope>
    <source>
        <strain evidence="20">DH4</strain>
        <tissue evidence="20">Whole body</tissue>
    </source>
</reference>
<feature type="coiled-coil region" evidence="15">
    <location>
        <begin position="1924"/>
        <end position="1962"/>
    </location>
</feature>
<feature type="repeat" description="ANK" evidence="14">
    <location>
        <begin position="1292"/>
        <end position="1317"/>
    </location>
</feature>
<dbReference type="Pfam" id="PF13637">
    <property type="entry name" value="Ank_4"/>
    <property type="match status" value="1"/>
</dbReference>
<dbReference type="OrthoDB" id="7464126at2759"/>
<keyword evidence="9" id="KW-0406">Ion transport</keyword>
<feature type="transmembrane region" description="Helical" evidence="16">
    <location>
        <begin position="1828"/>
        <end position="1845"/>
    </location>
</feature>
<keyword evidence="3" id="KW-0716">Sensory transduction</keyword>
<evidence type="ECO:0000256" key="7">
    <source>
        <dbReference type="ARBA" id="ARBA00022989"/>
    </source>
</evidence>
<evidence type="ECO:0000256" key="4">
    <source>
        <dbReference type="ARBA" id="ARBA00022692"/>
    </source>
</evidence>
<dbReference type="InterPro" id="IPR020568">
    <property type="entry name" value="Ribosomal_Su5_D2-typ_SF"/>
</dbReference>
<organism evidence="18">
    <name type="scientific">Apis mellifera</name>
    <name type="common">Honeybee</name>
    <dbReference type="NCBI Taxonomy" id="7460"/>
    <lineage>
        <taxon>Eukaryota</taxon>
        <taxon>Metazoa</taxon>
        <taxon>Ecdysozoa</taxon>
        <taxon>Arthropoda</taxon>
        <taxon>Hexapoda</taxon>
        <taxon>Insecta</taxon>
        <taxon>Pterygota</taxon>
        <taxon>Neoptera</taxon>
        <taxon>Endopterygota</taxon>
        <taxon>Hymenoptera</taxon>
        <taxon>Apocrita</taxon>
        <taxon>Aculeata</taxon>
        <taxon>Apoidea</taxon>
        <taxon>Anthophila</taxon>
        <taxon>Apidae</taxon>
        <taxon>Apis</taxon>
    </lineage>
</organism>
<dbReference type="GO" id="GO:0034703">
    <property type="term" value="C:cation channel complex"/>
    <property type="evidence" value="ECO:0007669"/>
    <property type="project" value="UniProtKB-ARBA"/>
</dbReference>
<evidence type="ECO:0000256" key="8">
    <source>
        <dbReference type="ARBA" id="ARBA00023043"/>
    </source>
</evidence>
<evidence type="ECO:0000256" key="11">
    <source>
        <dbReference type="ARBA" id="ARBA00023180"/>
    </source>
</evidence>
<keyword evidence="5" id="KW-0677">Repeat</keyword>
<comment type="subcellular location">
    <subcellularLocation>
        <location evidence="1">Membrane</location>
        <topology evidence="1">Multi-pass membrane protein</topology>
    </subcellularLocation>
</comment>
<dbReference type="Gene3D" id="1.25.40.20">
    <property type="entry name" value="Ankyrin repeat-containing domain"/>
    <property type="match status" value="5"/>
</dbReference>
<evidence type="ECO:0000313" key="20">
    <source>
        <dbReference type="RefSeq" id="XP_026294939.1"/>
    </source>
</evidence>
<evidence type="ECO:0000256" key="9">
    <source>
        <dbReference type="ARBA" id="ARBA00023065"/>
    </source>
</evidence>
<dbReference type="EnsemblMetazoa" id="XM_026439154">
    <property type="protein sequence ID" value="XP_026294939"/>
    <property type="gene ID" value="LOC413265"/>
</dbReference>
<dbReference type="InterPro" id="IPR036770">
    <property type="entry name" value="Ankyrin_rpt-contain_sf"/>
</dbReference>
<feature type="repeat" description="ANK" evidence="14">
    <location>
        <begin position="323"/>
        <end position="347"/>
    </location>
</feature>
<feature type="transmembrane region" description="Helical" evidence="16">
    <location>
        <begin position="1554"/>
        <end position="1578"/>
    </location>
</feature>
<feature type="coiled-coil region" evidence="15">
    <location>
        <begin position="2035"/>
        <end position="2068"/>
    </location>
</feature>
<keyword evidence="6" id="KW-0689">Ribosomal protein</keyword>
<keyword evidence="2" id="KW-0813">Transport</keyword>
<accession>A0A7M7KYB7</accession>
<dbReference type="Proteomes" id="UP000005203">
    <property type="component" value="Linkage group LG2"/>
</dbReference>
<feature type="repeat" description="ANK" evidence="14">
    <location>
        <begin position="2208"/>
        <end position="2240"/>
    </location>
</feature>
<feature type="transmembrane region" description="Helical" evidence="16">
    <location>
        <begin position="643"/>
        <end position="668"/>
    </location>
</feature>
<feature type="repeat" description="ANK" evidence="14">
    <location>
        <begin position="161"/>
        <end position="193"/>
    </location>
</feature>
<feature type="domain" description="Ion transport" evidence="17">
    <location>
        <begin position="1562"/>
        <end position="1816"/>
    </location>
</feature>
<keyword evidence="7 16" id="KW-1133">Transmembrane helix</keyword>
<keyword evidence="15" id="KW-0175">Coiled coil</keyword>
<dbReference type="InterPro" id="IPR000754">
    <property type="entry name" value="Ribosomal_uS9"/>
</dbReference>
<feature type="transmembrane region" description="Helical" evidence="16">
    <location>
        <begin position="1644"/>
        <end position="1662"/>
    </location>
</feature>
<feature type="repeat" description="ANK" evidence="14">
    <location>
        <begin position="2241"/>
        <end position="2273"/>
    </location>
</feature>
<feature type="transmembrane region" description="Helical" evidence="16">
    <location>
        <begin position="1609"/>
        <end position="1632"/>
    </location>
</feature>
<evidence type="ECO:0000256" key="15">
    <source>
        <dbReference type="SAM" id="Coils"/>
    </source>
</evidence>
<evidence type="ECO:0000256" key="10">
    <source>
        <dbReference type="ARBA" id="ARBA00023136"/>
    </source>
</evidence>
<dbReference type="PANTHER" id="PTHR47143:SF1">
    <property type="entry name" value="ION_TRANS DOMAIN-CONTAINING PROTEIN"/>
    <property type="match status" value="1"/>
</dbReference>
<dbReference type="KEGG" id="ame:413265"/>
<feature type="repeat" description="ANK" evidence="14">
    <location>
        <begin position="1327"/>
        <end position="1359"/>
    </location>
</feature>
<dbReference type="Pfam" id="PF00380">
    <property type="entry name" value="Ribosomal_S9"/>
    <property type="match status" value="1"/>
</dbReference>
<evidence type="ECO:0000256" key="5">
    <source>
        <dbReference type="ARBA" id="ARBA00022737"/>
    </source>
</evidence>
<dbReference type="PROSITE" id="PS50088">
    <property type="entry name" value="ANK_REPEAT"/>
    <property type="match status" value="15"/>
</dbReference>
<evidence type="ECO:0000256" key="16">
    <source>
        <dbReference type="SAM" id="Phobius"/>
    </source>
</evidence>
<dbReference type="GO" id="GO:0005216">
    <property type="term" value="F:monoatomic ion channel activity"/>
    <property type="evidence" value="ECO:0007669"/>
    <property type="project" value="InterPro"/>
</dbReference>
<evidence type="ECO:0000259" key="17">
    <source>
        <dbReference type="Pfam" id="PF00520"/>
    </source>
</evidence>
<keyword evidence="13" id="KW-0407">Ion channel</keyword>
<dbReference type="SUPFAM" id="SSF54211">
    <property type="entry name" value="Ribosomal protein S5 domain 2-like"/>
    <property type="match status" value="1"/>
</dbReference>
<feature type="repeat" description="ANK" evidence="14">
    <location>
        <begin position="1258"/>
        <end position="1290"/>
    </location>
</feature>
<evidence type="ECO:0000256" key="3">
    <source>
        <dbReference type="ARBA" id="ARBA00022606"/>
    </source>
</evidence>
<feature type="transmembrane region" description="Helical" evidence="16">
    <location>
        <begin position="613"/>
        <end position="631"/>
    </location>
</feature>
<dbReference type="SMART" id="SM00248">
    <property type="entry name" value="ANK"/>
    <property type="match status" value="18"/>
</dbReference>
<dbReference type="GO" id="GO:0005840">
    <property type="term" value="C:ribosome"/>
    <property type="evidence" value="ECO:0007669"/>
    <property type="project" value="UniProtKB-KW"/>
</dbReference>
<evidence type="ECO:0000256" key="2">
    <source>
        <dbReference type="ARBA" id="ARBA00022448"/>
    </source>
</evidence>
<dbReference type="InterPro" id="IPR052076">
    <property type="entry name" value="TRP_cation_channel"/>
</dbReference>
<dbReference type="Pfam" id="PF00520">
    <property type="entry name" value="Ion_trans"/>
    <property type="match status" value="2"/>
</dbReference>
<dbReference type="InterPro" id="IPR005821">
    <property type="entry name" value="Ion_trans_dom"/>
</dbReference>
<feature type="transmembrane region" description="Helical" evidence="16">
    <location>
        <begin position="521"/>
        <end position="541"/>
    </location>
</feature>
<dbReference type="Gene3D" id="3.30.230.10">
    <property type="match status" value="1"/>
</dbReference>
<keyword evidence="10 16" id="KW-0472">Membrane</keyword>
<gene>
    <name evidence="20" type="primary">LOC413265</name>
</gene>
<dbReference type="SUPFAM" id="SSF48403">
    <property type="entry name" value="Ankyrin repeat"/>
    <property type="match status" value="3"/>
</dbReference>
<keyword evidence="11" id="KW-0325">Glycoprotein</keyword>
<feature type="transmembrane region" description="Helical" evidence="16">
    <location>
        <begin position="1785"/>
        <end position="1807"/>
    </location>
</feature>
<feature type="domain" description="Ion transport" evidence="17">
    <location>
        <begin position="525"/>
        <end position="786"/>
    </location>
</feature>
<evidence type="ECO:0000313" key="18">
    <source>
        <dbReference type="EnsemblMetazoa" id="XP_026294939"/>
    </source>
</evidence>
<evidence type="ECO:0000256" key="14">
    <source>
        <dbReference type="PROSITE-ProRule" id="PRU00023"/>
    </source>
</evidence>
<evidence type="ECO:0000313" key="19">
    <source>
        <dbReference type="Proteomes" id="UP000005203"/>
    </source>
</evidence>
<dbReference type="Pfam" id="PF12796">
    <property type="entry name" value="Ank_2"/>
    <property type="match status" value="6"/>
</dbReference>
<feature type="repeat" description="ANK" evidence="14">
    <location>
        <begin position="290"/>
        <end position="322"/>
    </location>
</feature>
<feature type="transmembrane region" description="Helical" evidence="16">
    <location>
        <begin position="1674"/>
        <end position="1699"/>
    </location>
</feature>
<name>A0A7M7KYB7_APIME</name>
<sequence length="2311" mass="259939">MENVTVSIPSTPKRTTMTSLLLTRWLTSKSSTRTNPETSWSSDDRSLEYGTPPPIEEPHCYSMCASESSCTEEINCTLQVNKDIIKNLLVEHMRHIGGRLQLLDDLEENKMDLKNTENFAKLYKQHEINALLLHSSFLGHVDAIKSLHKCGADLNHSEQGQGLTPLHLCAFSNCLEGVQYLLDNGANIHLERTHTPFHYAAFGNACKVAQYFLQLGISQESCYGEETVLHSAARSDAYNVLKLLAPNNPTLDNLDCNGYAAIHHVADRGDPSCLTVLLDAGCKLDLTTKKNDTALHLAAAASCVENVDLLVERGANVHLRNHRDQTALHIAARSHSLECVEILLKKGGCDPNIEDSDGRTPLHLALGRSLLAYDVTEFLITWKANVNKTDKYGYTPLHIAALNELSQCVDILIQHGADLSARTKGGTSALSIILRKTPTSLNVFKQRLDASITLHQHGSATGEAELRLDFHPLLMNQQQGEIRYLGTFVKEGYKEILEHPLCQAFLHLKWQKIRKYYVGRLIFYLFYVLILTGWVMTALAHNCYNESHGQLDNGQPPLCANTTGINGFLYRHPALLEVEWYALMVLTILEVFRKLTSIPTYPSVRQFFTQAENMVEWCVILSVFATSFIYTGRTYPWQSHVGAFAVLCGWSNLMLMIGQLPIFGAYVAMFTSVQAQVFKLLLAYACLLVGFTASFCVIFPRSKSFSSPHIGLIKVLVMMTGELNFEDLFFPHEEDGKTIDSGSTSWILLQVSAQLSFVLFLLFVTIVLMNLLVGIAVHDIKGLQKTAGLAKLVRQTKLICDVETALFLGLMPKRLMKFLRWTALLLPSPLRAVLTVRPLNPRESRLPRDLLATAHKVAKERKNCISGTLYNRKRNAVYACLKSEPYLTFRRNFPEEEISTIDDYAIKGELAELKKICERNHQLLQDIVLMLVNDKRERLERSFEVIHDSRECYVAVSSSSLFTDEFLGREIMDDKQIHENSTDIPKASLQLPTITVGNERPRRYSLTSLKDRRLPFENENDCGRAVEGEVEAHENVDKTWQMKMKPLANHEKRTRHYSLTRSKNRRSCLYTDEDRNFLTKSVVNETVNDKTTQTLRVPLSREGRTIHCSLSNLNDPSNDLLSTRLTSTFRSVRYRQSSNSEKIAIDDIPPADSSNDHVEIDAGTPPPVDESLFYDNLDVFRQAQINSNDLRSIMWSIVTTAEMKILLQLEKCNALPEIPAGERIRNIAYMWCCYRNLAHLLPKLEQSGVKLDYVEPSTGMNAILAASLSGSVACIEHLIKRGVDINYRNPINHYTPLHFAILGNSPDTARILLDNGAKPSTYLYQEVAEPVLHCAIRAGAVEIVKLLLERGASVVEKNHMGETPLHVACFVQSIKCVELLLDSPGTNVNAVDRAHRTPLHFAVMTTYSSAKLVELLLKHGALVNAADKTGFTPLHVAALNEQSHCVDVLIWAGADVSATTSAGLSALNIILRKIPDSLQVFRQRLDASITLRRPVPHNREFEMRLHFDLLFPSGNQCETSFINTFVQERRKDLLSHPLVMAFLHLKWEKIRKFYLLRILVYAMTVICMTTYVLTALAYKCYNHDEANSSKICSSKRISGFLFRRPVIEIQWYLLLIFTCISIPRKIFGFMVYTSAKQYFSNIDNVLDGVVIISVFVTSFVYTGRTYDWQNYVGAFAILCAWTNLMLMVGQLPAFGTYVAMFTHIQFEFAKLLLAYSGLLIGFTISFCVIFVGEPSFGNPFTGLIKVLAMMAGELDFEGLITQIDQGLESDGPFVIYHPLSVCSQILFTLFIVFVTVILMNLLVGIAVHDIQGLRNHAGLTKLVRQTKLILFTEMVLHNSSIPYAFRKWMSDHKINVENRRRVLVVKPLNPLEKRLPKDILKAAYEIAQKNIPFMNDENINLSDHVIKMRQHSEEYFDSNLQLVIENLANKLQSYEDMIKSLKEQLLDTNKMLESVVKNLAKEKNIDIEANVTGGGSSGQAGVIRLGISLGLRSFVDNDMIERMKLGLAIFRELNSTIIFLLSMSSGGFCDFVKYNKNMENQIHSELIIKEEEEEEEEKEQKCETKNIVCDGESTIGIRPRPLICKPENVNIGCKSEPIETKWHWAPGAWQDATRTSAFQPYKPPTILTNLQRGNTQTEIPQLYSGSDITFHTLAGQGELTPEHIHPNTIDTPDEKGLTGLMWAAGYGQLGSARQLLKAGANKNYRGLNGETPLHLAAAYGHHDLVKLLLNHDADSNASDEEGNTPLIYGAYGDHPHVCYELLSRGADITHRNMYNISAYHAAILNNSLTAKAVIENYLIQQVINIPPDILQ</sequence>
<dbReference type="PROSITE" id="PS50297">
    <property type="entry name" value="ANK_REP_REGION"/>
    <property type="match status" value="11"/>
</dbReference>
<keyword evidence="19" id="KW-1185">Reference proteome</keyword>
<feature type="transmembrane region" description="Helical" evidence="16">
    <location>
        <begin position="680"/>
        <end position="700"/>
    </location>
</feature>
<feature type="repeat" description="ANK" evidence="14">
    <location>
        <begin position="2175"/>
        <end position="2207"/>
    </location>
</feature>
<keyword evidence="4 16" id="KW-0812">Transmembrane</keyword>
<reference evidence="18" key="1">
    <citation type="submission" date="2021-01" db="UniProtKB">
        <authorList>
            <consortium name="EnsemblMetazoa"/>
        </authorList>
    </citation>
    <scope>IDENTIFICATION</scope>
    <source>
        <strain evidence="18">DH4</strain>
    </source>
</reference>
<protein>
    <submittedName>
        <fullName evidence="20">Uncharacterized protein LOC413265</fullName>
    </submittedName>
</protein>
<dbReference type="GO" id="GO:0006412">
    <property type="term" value="P:translation"/>
    <property type="evidence" value="ECO:0007669"/>
    <property type="project" value="InterPro"/>
</dbReference>